<dbReference type="AlphaFoldDB" id="D7GI38"/>
<evidence type="ECO:0000313" key="1">
    <source>
        <dbReference type="EMBL" id="CBL55760.1"/>
    </source>
</evidence>
<name>D7GI38_PROFC</name>
<dbReference type="KEGG" id="pfr:PFREUD_02400"/>
<proteinExistence type="predicted"/>
<dbReference type="HOGENOM" id="CLU_2956950_0_0_11"/>
<evidence type="ECO:0000313" key="2">
    <source>
        <dbReference type="Proteomes" id="UP000000936"/>
    </source>
</evidence>
<reference evidence="1 2" key="1">
    <citation type="journal article" date="2010" name="PLoS ONE">
        <title>The complete genome of Propionibacterium freudenreichii CIRM-BIA1, a hardy actinobacterium with food and probiotic applications.</title>
        <authorList>
            <person name="Falentin H."/>
            <person name="Deutsch S.M."/>
            <person name="Jan G."/>
            <person name="Loux V."/>
            <person name="Thierry A."/>
            <person name="Parayre S."/>
            <person name="Maillard M.B."/>
            <person name="Dherbecourt J."/>
            <person name="Cousin F.J."/>
            <person name="Jardin J."/>
            <person name="Siguier P."/>
            <person name="Couloux A."/>
            <person name="Barbe V."/>
            <person name="Vacherie B."/>
            <person name="Wincker P."/>
            <person name="Gibrat J.F."/>
            <person name="Gaillardin C."/>
            <person name="Lortal S."/>
        </authorList>
    </citation>
    <scope>NUCLEOTIDE SEQUENCE [LARGE SCALE GENOMIC DNA]</scope>
    <source>
        <strain evidence="2">ATCC 9614 / DSM 4902 / CIP 103027 / NCIMB 8099 / CIRM-BIA1</strain>
    </source>
</reference>
<dbReference type="Proteomes" id="UP000000936">
    <property type="component" value="Chromosome"/>
</dbReference>
<accession>D7GI38</accession>
<dbReference type="EMBL" id="FN806773">
    <property type="protein sequence ID" value="CBL55760.1"/>
    <property type="molecule type" value="Genomic_DNA"/>
</dbReference>
<protein>
    <submittedName>
        <fullName evidence="1">Uncharacterized protein</fullName>
    </submittedName>
</protein>
<keyword evidence="2" id="KW-1185">Reference proteome</keyword>
<sequence>MEPGLVGCGALGFAGVGLRVGPLDGEGPVEPLDLAVGLRPVWPGPLVLHLVAERVSEGA</sequence>
<organism evidence="1 2">
    <name type="scientific">Propionibacterium freudenreichii subsp. shermanii (strain ATCC 9614 / DSM 4902 / CIP 103027 / NCIMB 8099 / CIRM-BIA1)</name>
    <dbReference type="NCBI Taxonomy" id="754252"/>
    <lineage>
        <taxon>Bacteria</taxon>
        <taxon>Bacillati</taxon>
        <taxon>Actinomycetota</taxon>
        <taxon>Actinomycetes</taxon>
        <taxon>Propionibacteriales</taxon>
        <taxon>Propionibacteriaceae</taxon>
        <taxon>Propionibacterium</taxon>
    </lineage>
</organism>
<gene>
    <name evidence="1" type="ordered locus">PFREUD_02400</name>
</gene>